<evidence type="ECO:0000256" key="10">
    <source>
        <dbReference type="SAM" id="Phobius"/>
    </source>
</evidence>
<dbReference type="RefSeq" id="XP_022332013.1">
    <property type="nucleotide sequence ID" value="XM_022476305.1"/>
</dbReference>
<dbReference type="PANTHER" id="PTHR10942">
    <property type="entry name" value="LEISHMANOLYSIN-LIKE PEPTIDASE"/>
    <property type="match status" value="1"/>
</dbReference>
<keyword evidence="4 9" id="KW-0378">Hydrolase</keyword>
<gene>
    <name evidence="12" type="primary">LOC111129831</name>
</gene>
<comment type="cofactor">
    <cofactor evidence="8 9">
        <name>Zn(2+)</name>
        <dbReference type="ChEBI" id="CHEBI:29105"/>
    </cofactor>
    <text evidence="8 9">Binds 1 zinc ion per subunit.</text>
</comment>
<evidence type="ECO:0000256" key="2">
    <source>
        <dbReference type="ARBA" id="ARBA00022670"/>
    </source>
</evidence>
<dbReference type="GeneID" id="111129831"/>
<dbReference type="Gene3D" id="3.90.132.10">
    <property type="entry name" value="Leishmanolysin , domain 2"/>
    <property type="match status" value="1"/>
</dbReference>
<sequence length="558" mass="62896">MILLCAKIGHKIDLIIRVEHFPRLLCLGLFIILAGICICVEENIPIKHGHQTRLTAMRIHVHYMDLELEVTSRQRLADALTSVISRISSIFKVFSSNDSLLLKRKGGCFKQWTHGKNKNRCRYYDRKYPAIGEECNKIKIPSAHLSELSVWGEAGEEPLDVRYPRGEGLRDTDFVLYVQAVSSSDCTKDGSILAHASYCYQDERGRPVAGYTNVCPQSMSRFTQDRVEMILLHELLHTMGFTKRLFEDFRQCSISDELTGVCNVSDVRRSPIQTINSRPCLVTPAVEREARQHFNCTEGKFGPALQNKGDIFSHWDGHQMYGSIMTPNPGPPHLTFLDRMTLAVFEDSGWYEVDYSQADEYYWGKGKGCKLLSNPFVSQVCNLGEHGCHFLHRDKAVCKKLSAGDDFAAYVSEPGMECWKENDTGSALTLQLYSSQSLCFMSNLTNQNSSQNMTGQCYLHRCHDGSLYVKVKNTEWTKCPYGEAIQVGMLTGVVLCPTKKDFICSEQENAPTPAPFSVSSDLRASQTTGSFVFASSVGPCVYINVYLIYCSYFLFLIK</sequence>
<proteinExistence type="inferred from homology"/>
<evidence type="ECO:0000256" key="5">
    <source>
        <dbReference type="ARBA" id="ARBA00022833"/>
    </source>
</evidence>
<keyword evidence="6 8" id="KW-0482">Metalloprotease</keyword>
<dbReference type="SUPFAM" id="SSF55486">
    <property type="entry name" value="Metalloproteases ('zincins'), catalytic domain"/>
    <property type="match status" value="1"/>
</dbReference>
<keyword evidence="3 8" id="KW-0479">Metal-binding</keyword>
<dbReference type="EC" id="3.4.24.-" evidence="9"/>
<keyword evidence="10" id="KW-0472">Membrane</keyword>
<comment type="similarity">
    <text evidence="1 9">Belongs to the peptidase M8 family.</text>
</comment>
<dbReference type="GO" id="GO:0004222">
    <property type="term" value="F:metalloendopeptidase activity"/>
    <property type="evidence" value="ECO:0007669"/>
    <property type="project" value="UniProtKB-UniRule"/>
</dbReference>
<feature type="binding site" evidence="8">
    <location>
        <position position="314"/>
    </location>
    <ligand>
        <name>Zn(2+)</name>
        <dbReference type="ChEBI" id="CHEBI:29105"/>
        <note>catalytic</note>
    </ligand>
</feature>
<evidence type="ECO:0000256" key="9">
    <source>
        <dbReference type="RuleBase" id="RU366077"/>
    </source>
</evidence>
<feature type="binding site" evidence="8">
    <location>
        <position position="233"/>
    </location>
    <ligand>
        <name>Zn(2+)</name>
        <dbReference type="ChEBI" id="CHEBI:29105"/>
        <note>catalytic</note>
    </ligand>
</feature>
<keyword evidence="2 9" id="KW-0645">Protease</keyword>
<dbReference type="AlphaFoldDB" id="A0A8B8DWL6"/>
<dbReference type="Gene3D" id="2.30.34.10">
    <property type="entry name" value="Leishmanolysin domain 4"/>
    <property type="match status" value="1"/>
</dbReference>
<dbReference type="GO" id="GO:0005737">
    <property type="term" value="C:cytoplasm"/>
    <property type="evidence" value="ECO:0007669"/>
    <property type="project" value="TreeGrafter"/>
</dbReference>
<evidence type="ECO:0000256" key="1">
    <source>
        <dbReference type="ARBA" id="ARBA00005860"/>
    </source>
</evidence>
<feature type="active site" evidence="7">
    <location>
        <position position="234"/>
    </location>
</feature>
<feature type="transmembrane region" description="Helical" evidence="10">
    <location>
        <begin position="531"/>
        <end position="557"/>
    </location>
</feature>
<reference evidence="12" key="1">
    <citation type="submission" date="2025-08" db="UniProtKB">
        <authorList>
            <consortium name="RefSeq"/>
        </authorList>
    </citation>
    <scope>IDENTIFICATION</scope>
    <source>
        <tissue evidence="12">Whole sample</tissue>
    </source>
</reference>
<evidence type="ECO:0000256" key="8">
    <source>
        <dbReference type="PIRSR" id="PIRSR601577-2"/>
    </source>
</evidence>
<keyword evidence="10" id="KW-0812">Transmembrane</keyword>
<evidence type="ECO:0000256" key="7">
    <source>
        <dbReference type="PIRSR" id="PIRSR601577-1"/>
    </source>
</evidence>
<evidence type="ECO:0000256" key="6">
    <source>
        <dbReference type="ARBA" id="ARBA00023049"/>
    </source>
</evidence>
<dbReference type="Pfam" id="PF01457">
    <property type="entry name" value="Peptidase_M8"/>
    <property type="match status" value="2"/>
</dbReference>
<keyword evidence="10" id="KW-1133">Transmembrane helix</keyword>
<name>A0A8B8DWL6_CRAVI</name>
<dbReference type="GO" id="GO:0006508">
    <property type="term" value="P:proteolysis"/>
    <property type="evidence" value="ECO:0007669"/>
    <property type="project" value="UniProtKB-KW"/>
</dbReference>
<dbReference type="GO" id="GO:0046872">
    <property type="term" value="F:metal ion binding"/>
    <property type="evidence" value="ECO:0007669"/>
    <property type="project" value="UniProtKB-KW"/>
</dbReference>
<dbReference type="GO" id="GO:0016020">
    <property type="term" value="C:membrane"/>
    <property type="evidence" value="ECO:0007669"/>
    <property type="project" value="InterPro"/>
</dbReference>
<feature type="binding site" evidence="8">
    <location>
        <position position="237"/>
    </location>
    <ligand>
        <name>Zn(2+)</name>
        <dbReference type="ChEBI" id="CHEBI:29105"/>
        <note>catalytic</note>
    </ligand>
</feature>
<evidence type="ECO:0000313" key="12">
    <source>
        <dbReference type="RefSeq" id="XP_022332013.1"/>
    </source>
</evidence>
<organism evidence="11 12">
    <name type="scientific">Crassostrea virginica</name>
    <name type="common">Eastern oyster</name>
    <dbReference type="NCBI Taxonomy" id="6565"/>
    <lineage>
        <taxon>Eukaryota</taxon>
        <taxon>Metazoa</taxon>
        <taxon>Spiralia</taxon>
        <taxon>Lophotrochozoa</taxon>
        <taxon>Mollusca</taxon>
        <taxon>Bivalvia</taxon>
        <taxon>Autobranchia</taxon>
        <taxon>Pteriomorphia</taxon>
        <taxon>Ostreida</taxon>
        <taxon>Ostreoidea</taxon>
        <taxon>Ostreidae</taxon>
        <taxon>Crassostrea</taxon>
    </lineage>
</organism>
<evidence type="ECO:0000256" key="4">
    <source>
        <dbReference type="ARBA" id="ARBA00022801"/>
    </source>
</evidence>
<dbReference type="GO" id="GO:0007155">
    <property type="term" value="P:cell adhesion"/>
    <property type="evidence" value="ECO:0007669"/>
    <property type="project" value="InterPro"/>
</dbReference>
<protein>
    <recommendedName>
        <fullName evidence="9">Leishmanolysin-like peptidase</fullName>
        <ecNumber evidence="9">3.4.24.-</ecNumber>
    </recommendedName>
</protein>
<dbReference type="PANTHER" id="PTHR10942:SF6">
    <property type="entry name" value="CILIATED LEFT-RIGHT ORGANIZER METALLOPEPTIDASE"/>
    <property type="match status" value="1"/>
</dbReference>
<dbReference type="InterPro" id="IPR001577">
    <property type="entry name" value="Peptidase_M8"/>
</dbReference>
<dbReference type="OrthoDB" id="527990at2759"/>
<evidence type="ECO:0000313" key="11">
    <source>
        <dbReference type="Proteomes" id="UP000694844"/>
    </source>
</evidence>
<evidence type="ECO:0000256" key="3">
    <source>
        <dbReference type="ARBA" id="ARBA00022723"/>
    </source>
</evidence>
<dbReference type="Proteomes" id="UP000694844">
    <property type="component" value="Chromosome 4"/>
</dbReference>
<dbReference type="Gene3D" id="3.10.170.20">
    <property type="match status" value="1"/>
</dbReference>
<keyword evidence="5 8" id="KW-0862">Zinc</keyword>
<dbReference type="KEGG" id="cvn:111129831"/>
<keyword evidence="11" id="KW-1185">Reference proteome</keyword>
<accession>A0A8B8DWL6</accession>